<dbReference type="RefSeq" id="WP_243320977.1">
    <property type="nucleotide sequence ID" value="NZ_JALGCL010000002.1"/>
</dbReference>
<evidence type="ECO:0000256" key="1">
    <source>
        <dbReference type="SAM" id="SignalP"/>
    </source>
</evidence>
<dbReference type="EMBL" id="JALGCL010000002">
    <property type="protein sequence ID" value="MCJ0825963.1"/>
    <property type="molecule type" value="Genomic_DNA"/>
</dbReference>
<protein>
    <submittedName>
        <fullName evidence="2">DUF6491 family protein</fullName>
    </submittedName>
</protein>
<dbReference type="InterPro" id="IPR045500">
    <property type="entry name" value="DUF6491"/>
</dbReference>
<keyword evidence="1" id="KW-0732">Signal</keyword>
<comment type="caution">
    <text evidence="2">The sequence shown here is derived from an EMBL/GenBank/DDBJ whole genome shotgun (WGS) entry which is preliminary data.</text>
</comment>
<dbReference type="PROSITE" id="PS51257">
    <property type="entry name" value="PROKAR_LIPOPROTEIN"/>
    <property type="match status" value="1"/>
</dbReference>
<sequence length="137" mass="14872">MRSLPYVLLFASLSLAACASTGRMSDTDKLALYSSHAGAPVRDIRYNTPIGWDKIDDHHLLLTTRPTEAWLLRISGPCMDWGGATPTIVISPVTGGRLSAKFDRIHTPESPVSCRIEEIRPVDVAAVRAGREAMAAN</sequence>
<feature type="chain" id="PRO_5047371032" evidence="1">
    <location>
        <begin position="20"/>
        <end position="137"/>
    </location>
</feature>
<organism evidence="2 3">
    <name type="scientific">Cognatiluteimonas sedimenti</name>
    <dbReference type="NCBI Taxonomy" id="2927791"/>
    <lineage>
        <taxon>Bacteria</taxon>
        <taxon>Pseudomonadati</taxon>
        <taxon>Pseudomonadota</taxon>
        <taxon>Gammaproteobacteria</taxon>
        <taxon>Lysobacterales</taxon>
        <taxon>Lysobacteraceae</taxon>
        <taxon>Cognatiluteimonas</taxon>
    </lineage>
</organism>
<evidence type="ECO:0000313" key="2">
    <source>
        <dbReference type="EMBL" id="MCJ0825963.1"/>
    </source>
</evidence>
<gene>
    <name evidence="2" type="ORF">MQC88_08345</name>
</gene>
<dbReference type="Proteomes" id="UP001165423">
    <property type="component" value="Unassembled WGS sequence"/>
</dbReference>
<feature type="signal peptide" evidence="1">
    <location>
        <begin position="1"/>
        <end position="19"/>
    </location>
</feature>
<name>A0ABT0A4P5_9GAMM</name>
<evidence type="ECO:0000313" key="3">
    <source>
        <dbReference type="Proteomes" id="UP001165423"/>
    </source>
</evidence>
<proteinExistence type="predicted"/>
<dbReference type="Pfam" id="PF20101">
    <property type="entry name" value="DUF6491"/>
    <property type="match status" value="1"/>
</dbReference>
<accession>A0ABT0A4P5</accession>
<reference evidence="2 3" key="1">
    <citation type="submission" date="2022-03" db="EMBL/GenBank/DDBJ databases">
        <title>Luteimonas soily sp. nov., a novel bacterium isolated from the soil.</title>
        <authorList>
            <person name="Zhang X."/>
        </authorList>
    </citation>
    <scope>NUCLEOTIDE SEQUENCE [LARGE SCALE GENOMIC DNA]</scope>
    <source>
        <strain evidence="2 3">50</strain>
    </source>
</reference>
<keyword evidence="3" id="KW-1185">Reference proteome</keyword>